<gene>
    <name evidence="2" type="ORF">EJ377_04630</name>
</gene>
<dbReference type="AlphaFoldDB" id="A0A3S0N8F1"/>
<evidence type="ECO:0000256" key="1">
    <source>
        <dbReference type="ARBA" id="ARBA00022729"/>
    </source>
</evidence>
<dbReference type="Gene3D" id="2.130.10.130">
    <property type="entry name" value="Integrin alpha, N-terminal"/>
    <property type="match status" value="1"/>
</dbReference>
<reference evidence="2 3" key="1">
    <citation type="submission" date="2018-12" db="EMBL/GenBank/DDBJ databases">
        <title>Draft Genome Sequence of Chryseobacterium arthrosphaerae strain ED882-96 Isolated from the Blood of a Patient with Liver Cirrhosis in Taiwan.</title>
        <authorList>
            <person name="Lin J.-N."/>
            <person name="Lai C.-H."/>
            <person name="Yang C.-H."/>
            <person name="Huang Y.-H."/>
        </authorList>
    </citation>
    <scope>NUCLEOTIDE SEQUENCE [LARGE SCALE GENOMIC DNA]</scope>
    <source>
        <strain evidence="2 3">ED882-96</strain>
    </source>
</reference>
<organism evidence="2 3">
    <name type="scientific">Chryseobacterium arthrosphaerae</name>
    <dbReference type="NCBI Taxonomy" id="651561"/>
    <lineage>
        <taxon>Bacteria</taxon>
        <taxon>Pseudomonadati</taxon>
        <taxon>Bacteroidota</taxon>
        <taxon>Flavobacteriia</taxon>
        <taxon>Flavobacteriales</taxon>
        <taxon>Weeksellaceae</taxon>
        <taxon>Chryseobacterium group</taxon>
        <taxon>Chryseobacterium</taxon>
    </lineage>
</organism>
<comment type="caution">
    <text evidence="2">The sequence shown here is derived from an EMBL/GenBank/DDBJ whole genome shotgun (WGS) entry which is preliminary data.</text>
</comment>
<dbReference type="Proteomes" id="UP000276953">
    <property type="component" value="Unassembled WGS sequence"/>
</dbReference>
<evidence type="ECO:0000313" key="3">
    <source>
        <dbReference type="Proteomes" id="UP000276953"/>
    </source>
</evidence>
<proteinExistence type="predicted"/>
<name>A0A3S0N8F1_9FLAO</name>
<dbReference type="EMBL" id="RYFC01000001">
    <property type="protein sequence ID" value="RTZ49655.1"/>
    <property type="molecule type" value="Genomic_DNA"/>
</dbReference>
<dbReference type="InterPro" id="IPR028994">
    <property type="entry name" value="Integrin_alpha_N"/>
</dbReference>
<evidence type="ECO:0000313" key="2">
    <source>
        <dbReference type="EMBL" id="RTZ49655.1"/>
    </source>
</evidence>
<sequence length="255" mass="28006">MKLDPNNSSIQTPATLGYNYVVKSDSRIYVADFEGDGVADLYIINPGQLYVYGMKNGAFVQKATFSSGLIKNEYPCYLADFNGDGKTDMVTPIENATTNWYFIINSGETFMGNVRDIGTNYFKPQVVNSCYPAPSGGNICGYMLQQTYYTFTDINGDAKADLFYHDILTPHNVPEAGPNANGAYLAYGDNYSIRDKGGVKYNMGSNVNGMPTFSAYIDGWQNNFTYGGAINKGTPIFLNNPNIANQNLDYAFLVG</sequence>
<dbReference type="SUPFAM" id="SSF69318">
    <property type="entry name" value="Integrin alpha N-terminal domain"/>
    <property type="match status" value="1"/>
</dbReference>
<accession>A0A3S0N8F1</accession>
<keyword evidence="1" id="KW-0732">Signal</keyword>
<dbReference type="Pfam" id="PF13517">
    <property type="entry name" value="FG-GAP_3"/>
    <property type="match status" value="1"/>
</dbReference>
<protein>
    <submittedName>
        <fullName evidence="2">VCBS repeat-containing protein</fullName>
    </submittedName>
</protein>
<dbReference type="InterPro" id="IPR013517">
    <property type="entry name" value="FG-GAP"/>
</dbReference>